<dbReference type="InterPro" id="IPR016785">
    <property type="entry name" value="ComGD"/>
</dbReference>
<evidence type="ECO:0000313" key="5">
    <source>
        <dbReference type="Proteomes" id="UP000188184"/>
    </source>
</evidence>
<dbReference type="PIRSF" id="PIRSF021292">
    <property type="entry name" value="Competence_ComGD"/>
    <property type="match status" value="1"/>
</dbReference>
<dbReference type="KEGG" id="pmar:B0X71_07825"/>
<dbReference type="GO" id="GO:0009986">
    <property type="term" value="C:cell surface"/>
    <property type="evidence" value="ECO:0007669"/>
    <property type="project" value="UniProtKB-SubCell"/>
</dbReference>
<keyword evidence="3" id="KW-0812">Transmembrane</keyword>
<evidence type="ECO:0008006" key="6">
    <source>
        <dbReference type="Google" id="ProtNLM"/>
    </source>
</evidence>
<keyword evidence="3" id="KW-1133">Transmembrane helix</keyword>
<dbReference type="RefSeq" id="WP_198038703.1">
    <property type="nucleotide sequence ID" value="NZ_CP019640.1"/>
</dbReference>
<accession>A0A1Q2KXS2</accession>
<dbReference type="SUPFAM" id="SSF54523">
    <property type="entry name" value="Pili subunits"/>
    <property type="match status" value="1"/>
</dbReference>
<evidence type="ECO:0000313" key="4">
    <source>
        <dbReference type="EMBL" id="AQQ53008.1"/>
    </source>
</evidence>
<gene>
    <name evidence="4" type="ORF">B0X71_07825</name>
</gene>
<dbReference type="GO" id="GO:0030420">
    <property type="term" value="P:establishment of competence for transformation"/>
    <property type="evidence" value="ECO:0007669"/>
    <property type="project" value="UniProtKB-KW"/>
</dbReference>
<name>A0A1Q2KXS2_9BACL</name>
<keyword evidence="2" id="KW-0178">Competence</keyword>
<dbReference type="InterPro" id="IPR045584">
    <property type="entry name" value="Pilin-like"/>
</dbReference>
<sequence>MERYRLLKRLLGNKGFTLVEMLVVLSLLMTMAFAIPIYTAAEEERTEQRFFQTLLADIYFMQSESYRSGEWVQLTFGPDGGSYTISRNYSAALVSRNMPAGVRMDKTSYLKNIRFNPIGSIETAGTIRFLTPEGPKVLTVHLGKGRVVLSG</sequence>
<evidence type="ECO:0000256" key="3">
    <source>
        <dbReference type="SAM" id="Phobius"/>
    </source>
</evidence>
<dbReference type="PROSITE" id="PS00409">
    <property type="entry name" value="PROKAR_NTER_METHYL"/>
    <property type="match status" value="1"/>
</dbReference>
<keyword evidence="5" id="KW-1185">Reference proteome</keyword>
<evidence type="ECO:0000256" key="2">
    <source>
        <dbReference type="ARBA" id="ARBA00023287"/>
    </source>
</evidence>
<dbReference type="InterPro" id="IPR012902">
    <property type="entry name" value="N_methyl_site"/>
</dbReference>
<feature type="transmembrane region" description="Helical" evidence="3">
    <location>
        <begin position="21"/>
        <end position="41"/>
    </location>
</feature>
<evidence type="ECO:0000256" key="1">
    <source>
        <dbReference type="ARBA" id="ARBA00004241"/>
    </source>
</evidence>
<protein>
    <recommendedName>
        <fullName evidence="6">Prepilin-type N-terminal cleavage/methylation domain-containing protein</fullName>
    </recommendedName>
</protein>
<reference evidence="4 5" key="1">
    <citation type="submission" date="2017-02" db="EMBL/GenBank/DDBJ databases">
        <title>The complete genomic sequence of a novel cold adapted crude oil-degrading bacterium Planococcus qaidamina Y42.</title>
        <authorList>
            <person name="Yang R."/>
        </authorList>
    </citation>
    <scope>NUCLEOTIDE SEQUENCE [LARGE SCALE GENOMIC DNA]</scope>
    <source>
        <strain evidence="4 5">Y42</strain>
    </source>
</reference>
<dbReference type="Pfam" id="PF07963">
    <property type="entry name" value="N_methyl"/>
    <property type="match status" value="1"/>
</dbReference>
<dbReference type="NCBIfam" id="TIGR02532">
    <property type="entry name" value="IV_pilin_GFxxxE"/>
    <property type="match status" value="1"/>
</dbReference>
<dbReference type="EMBL" id="CP019640">
    <property type="protein sequence ID" value="AQQ53008.1"/>
    <property type="molecule type" value="Genomic_DNA"/>
</dbReference>
<organism evidence="4 5">
    <name type="scientific">Planococcus lenghuensis</name>
    <dbReference type="NCBI Taxonomy" id="2213202"/>
    <lineage>
        <taxon>Bacteria</taxon>
        <taxon>Bacillati</taxon>
        <taxon>Bacillota</taxon>
        <taxon>Bacilli</taxon>
        <taxon>Bacillales</taxon>
        <taxon>Caryophanaceae</taxon>
        <taxon>Planococcus</taxon>
    </lineage>
</organism>
<keyword evidence="3" id="KW-0472">Membrane</keyword>
<comment type="subcellular location">
    <subcellularLocation>
        <location evidence="1">Cell surface</location>
    </subcellularLocation>
</comment>
<dbReference type="Proteomes" id="UP000188184">
    <property type="component" value="Chromosome"/>
</dbReference>
<proteinExistence type="predicted"/>
<dbReference type="AlphaFoldDB" id="A0A1Q2KXS2"/>